<dbReference type="Proteomes" id="UP000011991">
    <property type="component" value="Unassembled WGS sequence"/>
</dbReference>
<dbReference type="Gene3D" id="2.120.10.10">
    <property type="match status" value="1"/>
</dbReference>
<comment type="caution">
    <text evidence="4">The sequence shown here is derived from an EMBL/GenBank/DDBJ whole genome shotgun (WGS) entry which is preliminary data.</text>
</comment>
<dbReference type="EMBL" id="ANOG01000377">
    <property type="protein sequence ID" value="EMI20400.1"/>
    <property type="molecule type" value="Genomic_DNA"/>
</dbReference>
<dbReference type="AlphaFoldDB" id="M5RM73"/>
<dbReference type="SUPFAM" id="SSF50939">
    <property type="entry name" value="Sialidases"/>
    <property type="match status" value="1"/>
</dbReference>
<sequence>MLFALKLTLLLTFVSIASPMFADDAALDPKITLRLPPTPGNPRNSEGDFIELDDGRLLFVYTHFTGGGSDHASAHLAGRYSSDGGKTWDAEDTRILDNDADLNIMSVSLLRLADGRIAMFYLSKQSLADCRPVVRFSSDEATTWSPPQSIIPDSQVGYYVLNNDRVIQLSDGRLVAPLALHTSPESKKPDWAGRVLCYLSDDAGRTWRPSKTVLQAHDSSSGKRYLAQEPGVVELRDGRVMMLVRSNADSQLVSHSSDGGETWSTLAPSPLPSPTSPATIERIPGSDRLVCVWNDHTNISADLRGKRTPLSLAVSDDEGKTWRRSITLFDNPDGWYCYTAIEFTADAMMLGHCAGDRKKNNGLAETQVTRIKLNELAGVQE</sequence>
<evidence type="ECO:0000313" key="5">
    <source>
        <dbReference type="Proteomes" id="UP000011991"/>
    </source>
</evidence>
<keyword evidence="5" id="KW-1185">Reference proteome</keyword>
<reference evidence="4 5" key="1">
    <citation type="journal article" date="2013" name="Mar. Genomics">
        <title>Expression of sulfatases in Rhodopirellula baltica and the diversity of sulfatases in the genus Rhodopirellula.</title>
        <authorList>
            <person name="Wegner C.E."/>
            <person name="Richter-Heitmann T."/>
            <person name="Klindworth A."/>
            <person name="Klockow C."/>
            <person name="Richter M."/>
            <person name="Achstetter T."/>
            <person name="Glockner F.O."/>
            <person name="Harder J."/>
        </authorList>
    </citation>
    <scope>NUCLEOTIDE SEQUENCE [LARGE SCALE GENOMIC DNA]</scope>
    <source>
        <strain evidence="4 5">SM1</strain>
    </source>
</reference>
<protein>
    <submittedName>
        <fullName evidence="4">Sialidase</fullName>
    </submittedName>
</protein>
<dbReference type="InterPro" id="IPR036278">
    <property type="entry name" value="Sialidase_sf"/>
</dbReference>
<evidence type="ECO:0000256" key="2">
    <source>
        <dbReference type="SAM" id="SignalP"/>
    </source>
</evidence>
<evidence type="ECO:0000259" key="3">
    <source>
        <dbReference type="Pfam" id="PF13088"/>
    </source>
</evidence>
<organism evidence="4 5">
    <name type="scientific">Rhodopirellula maiorica SM1</name>
    <dbReference type="NCBI Taxonomy" id="1265738"/>
    <lineage>
        <taxon>Bacteria</taxon>
        <taxon>Pseudomonadati</taxon>
        <taxon>Planctomycetota</taxon>
        <taxon>Planctomycetia</taxon>
        <taxon>Pirellulales</taxon>
        <taxon>Pirellulaceae</taxon>
        <taxon>Novipirellula</taxon>
    </lineage>
</organism>
<dbReference type="CDD" id="cd15482">
    <property type="entry name" value="Sialidase_non-viral"/>
    <property type="match status" value="1"/>
</dbReference>
<dbReference type="PATRIC" id="fig|1265738.3.peg.2698"/>
<dbReference type="Pfam" id="PF13088">
    <property type="entry name" value="BNR_2"/>
    <property type="match status" value="1"/>
</dbReference>
<evidence type="ECO:0000313" key="4">
    <source>
        <dbReference type="EMBL" id="EMI20400.1"/>
    </source>
</evidence>
<name>M5RM73_9BACT</name>
<proteinExistence type="predicted"/>
<evidence type="ECO:0000256" key="1">
    <source>
        <dbReference type="SAM" id="MobiDB-lite"/>
    </source>
</evidence>
<gene>
    <name evidence="4" type="ORF">RMSM_02682</name>
</gene>
<dbReference type="InterPro" id="IPR011040">
    <property type="entry name" value="Sialidase"/>
</dbReference>
<dbReference type="PANTHER" id="PTHR43752:SF2">
    <property type="entry name" value="BNR_ASP-BOX REPEAT FAMILY PROTEIN"/>
    <property type="match status" value="1"/>
</dbReference>
<feature type="compositionally biased region" description="Polar residues" evidence="1">
    <location>
        <begin position="251"/>
        <end position="263"/>
    </location>
</feature>
<feature type="chain" id="PRO_5004070844" evidence="2">
    <location>
        <begin position="23"/>
        <end position="381"/>
    </location>
</feature>
<feature type="region of interest" description="Disordered" evidence="1">
    <location>
        <begin position="251"/>
        <end position="280"/>
    </location>
</feature>
<feature type="domain" description="Sialidase" evidence="3">
    <location>
        <begin position="83"/>
        <end position="346"/>
    </location>
</feature>
<feature type="signal peptide" evidence="2">
    <location>
        <begin position="1"/>
        <end position="22"/>
    </location>
</feature>
<keyword evidence="2" id="KW-0732">Signal</keyword>
<accession>M5RM73</accession>
<dbReference type="PANTHER" id="PTHR43752">
    <property type="entry name" value="BNR/ASP-BOX REPEAT FAMILY PROTEIN"/>
    <property type="match status" value="1"/>
</dbReference>